<protein>
    <recommendedName>
        <fullName evidence="4">Lipoprotein</fullName>
    </recommendedName>
</protein>
<name>A0ABU7HQW7_9PSED</name>
<feature type="chain" id="PRO_5046906055" description="Lipoprotein" evidence="1">
    <location>
        <begin position="21"/>
        <end position="242"/>
    </location>
</feature>
<evidence type="ECO:0000313" key="3">
    <source>
        <dbReference type="Proteomes" id="UP001335100"/>
    </source>
</evidence>
<evidence type="ECO:0000256" key="1">
    <source>
        <dbReference type="SAM" id="SignalP"/>
    </source>
</evidence>
<sequence>MSKFPLALLSLAVLAGCALKYSPPDVDAKAVVQFQDKFQAALTRSIASDIQEETIGVASLRISVNRLGRAASCKAQRARPDLDKQLPIELTRTAPKAFARYIEERCLRTVFPTAPDGMYDKDGQLEVIAPVNVVFSELGSDRWKTGNAQRRFFREHLLDAQPVDSVGIAVIHFQANGTGCLVDLRPNSTRPADFKLDGALQGRLNEACSRLDLSKVPGIGANPQKQDIGMVALEYAPWTSGR</sequence>
<reference evidence="2 3" key="1">
    <citation type="submission" date="2024-01" db="EMBL/GenBank/DDBJ databases">
        <title>Unpublished Manusciprt.</title>
        <authorList>
            <person name="Duman M."/>
            <person name="Valdes E.G."/>
            <person name="Ajmi N."/>
            <person name="Altun S."/>
            <person name="Saticioglu I.B."/>
        </authorList>
    </citation>
    <scope>NUCLEOTIDE SEQUENCE [LARGE SCALE GENOMIC DNA]</scope>
    <source>
        <strain evidence="2 3">148P</strain>
    </source>
</reference>
<dbReference type="RefSeq" id="WP_330074744.1">
    <property type="nucleotide sequence ID" value="NZ_JAZDQJ010000011.1"/>
</dbReference>
<evidence type="ECO:0008006" key="4">
    <source>
        <dbReference type="Google" id="ProtNLM"/>
    </source>
</evidence>
<keyword evidence="1" id="KW-0732">Signal</keyword>
<gene>
    <name evidence="2" type="ORF">V0R50_11880</name>
</gene>
<dbReference type="Proteomes" id="UP001335100">
    <property type="component" value="Unassembled WGS sequence"/>
</dbReference>
<evidence type="ECO:0000313" key="2">
    <source>
        <dbReference type="EMBL" id="MEE1933923.1"/>
    </source>
</evidence>
<comment type="caution">
    <text evidence="2">The sequence shown here is derived from an EMBL/GenBank/DDBJ whole genome shotgun (WGS) entry which is preliminary data.</text>
</comment>
<accession>A0ABU7HQW7</accession>
<dbReference type="EMBL" id="JAZDQJ010000011">
    <property type="protein sequence ID" value="MEE1933923.1"/>
    <property type="molecule type" value="Genomic_DNA"/>
</dbReference>
<keyword evidence="3" id="KW-1185">Reference proteome</keyword>
<feature type="signal peptide" evidence="1">
    <location>
        <begin position="1"/>
        <end position="20"/>
    </location>
</feature>
<proteinExistence type="predicted"/>
<organism evidence="2 3">
    <name type="scientific">Pseudomonas ulcerans</name>
    <dbReference type="NCBI Taxonomy" id="3115852"/>
    <lineage>
        <taxon>Bacteria</taxon>
        <taxon>Pseudomonadati</taxon>
        <taxon>Pseudomonadota</taxon>
        <taxon>Gammaproteobacteria</taxon>
        <taxon>Pseudomonadales</taxon>
        <taxon>Pseudomonadaceae</taxon>
        <taxon>Pseudomonas</taxon>
    </lineage>
</organism>
<dbReference type="PROSITE" id="PS51257">
    <property type="entry name" value="PROKAR_LIPOPROTEIN"/>
    <property type="match status" value="1"/>
</dbReference>